<comment type="caution">
    <text evidence="3">The sequence shown here is derived from an EMBL/GenBank/DDBJ whole genome shotgun (WGS) entry which is preliminary data.</text>
</comment>
<keyword evidence="1" id="KW-0175">Coiled coil</keyword>
<name>A0ABP5JDM8_9ACTN</name>
<evidence type="ECO:0000256" key="1">
    <source>
        <dbReference type="SAM" id="Coils"/>
    </source>
</evidence>
<evidence type="ECO:0000313" key="3">
    <source>
        <dbReference type="EMBL" id="GAA2115574.1"/>
    </source>
</evidence>
<evidence type="ECO:0000313" key="4">
    <source>
        <dbReference type="Proteomes" id="UP001500897"/>
    </source>
</evidence>
<feature type="coiled-coil region" evidence="1">
    <location>
        <begin position="16"/>
        <end position="58"/>
    </location>
</feature>
<keyword evidence="4" id="KW-1185">Reference proteome</keyword>
<feature type="region of interest" description="Disordered" evidence="2">
    <location>
        <begin position="394"/>
        <end position="436"/>
    </location>
</feature>
<proteinExistence type="predicted"/>
<protein>
    <submittedName>
        <fullName evidence="3">Uncharacterized protein</fullName>
    </submittedName>
</protein>
<dbReference type="RefSeq" id="WP_344556724.1">
    <property type="nucleotide sequence ID" value="NZ_BAAANS010000052.1"/>
</dbReference>
<sequence length="436" mass="46677">MSSSAAYGWTYQDREVERQRLLRAQLAEQAQRAENLRRAQLRTRLDELGEQAAELLGEAGHLRRTHRIAEVQVDTVTAAADADSAELAAAVRRAEQQNARAEGELARAVDRAWTALVAEAATAPARPAAPRPRGGTPAEQAVAARAAAEEHLADVRARAVAGAQALLAREVVRCDPADLPELALLRRALDTAPSAQSVRAAQADLADGVQQSVARRRTAEQRAELRAGLLQLAQDAEPAERARLTAALAAAEDPETLRVQVARAVAAADAARNRARVAEALAAALRERDYRVGEDFADLLAEDGAAVVAFDAPDGGGPAEGYGLRVVLSRETAAVSTAVVRGPGSDEDGRRDEEVQRWFCEAQLPAIESSAREHGVDLERRHAMLPGLMAAPQLPAEAWPRTGTAPAAQKPQPAKRRSATDTGTATPYRQEHHRER</sequence>
<dbReference type="EMBL" id="BAAANS010000052">
    <property type="protein sequence ID" value="GAA2115574.1"/>
    <property type="molecule type" value="Genomic_DNA"/>
</dbReference>
<organism evidence="3 4">
    <name type="scientific">Kitasatospora saccharophila</name>
    <dbReference type="NCBI Taxonomy" id="407973"/>
    <lineage>
        <taxon>Bacteria</taxon>
        <taxon>Bacillati</taxon>
        <taxon>Actinomycetota</taxon>
        <taxon>Actinomycetes</taxon>
        <taxon>Kitasatosporales</taxon>
        <taxon>Streptomycetaceae</taxon>
        <taxon>Kitasatospora</taxon>
    </lineage>
</organism>
<accession>A0ABP5JDM8</accession>
<dbReference type="Proteomes" id="UP001500897">
    <property type="component" value="Unassembled WGS sequence"/>
</dbReference>
<evidence type="ECO:0000256" key="2">
    <source>
        <dbReference type="SAM" id="MobiDB-lite"/>
    </source>
</evidence>
<feature type="coiled-coil region" evidence="1">
    <location>
        <begin position="84"/>
        <end position="111"/>
    </location>
</feature>
<gene>
    <name evidence="3" type="ORF">GCM10009759_60600</name>
</gene>
<reference evidence="4" key="1">
    <citation type="journal article" date="2019" name="Int. J. Syst. Evol. Microbiol.">
        <title>The Global Catalogue of Microorganisms (GCM) 10K type strain sequencing project: providing services to taxonomists for standard genome sequencing and annotation.</title>
        <authorList>
            <consortium name="The Broad Institute Genomics Platform"/>
            <consortium name="The Broad Institute Genome Sequencing Center for Infectious Disease"/>
            <person name="Wu L."/>
            <person name="Ma J."/>
        </authorList>
    </citation>
    <scope>NUCLEOTIDE SEQUENCE [LARGE SCALE GENOMIC DNA]</scope>
    <source>
        <strain evidence="4">JCM 14559</strain>
    </source>
</reference>